<proteinExistence type="predicted"/>
<dbReference type="Pfam" id="PF02257">
    <property type="entry name" value="RFX_DNA_binding"/>
    <property type="match status" value="1"/>
</dbReference>
<gene>
    <name evidence="3" type="ORF">BN7_5390</name>
</gene>
<dbReference type="InterPro" id="IPR036388">
    <property type="entry name" value="WH-like_DNA-bd_sf"/>
</dbReference>
<dbReference type="Gene3D" id="1.10.10.10">
    <property type="entry name" value="Winged helix-like DNA-binding domain superfamily/Winged helix DNA-binding domain"/>
    <property type="match status" value="1"/>
</dbReference>
<feature type="domain" description="RFX-type winged-helix" evidence="2">
    <location>
        <begin position="44"/>
        <end position="130"/>
    </location>
</feature>
<dbReference type="HOGENOM" id="CLU_819408_0_0_1"/>
<keyword evidence="4" id="KW-1185">Reference proteome</keyword>
<keyword evidence="1" id="KW-0238">DNA-binding</keyword>
<dbReference type="PANTHER" id="PTHR12619">
    <property type="entry name" value="RFX TRANSCRIPTION FACTOR FAMILY"/>
    <property type="match status" value="1"/>
</dbReference>
<accession>K0KWE1</accession>
<organism evidence="3 4">
    <name type="scientific">Wickerhamomyces ciferrii (strain ATCC 14091 / BCRC 22168 / CBS 111 / JCM 3599 / NBRC 0793 / NRRL Y-1031 F-60-10)</name>
    <name type="common">Yeast</name>
    <name type="synonym">Pichia ciferrii</name>
    <dbReference type="NCBI Taxonomy" id="1206466"/>
    <lineage>
        <taxon>Eukaryota</taxon>
        <taxon>Fungi</taxon>
        <taxon>Dikarya</taxon>
        <taxon>Ascomycota</taxon>
        <taxon>Saccharomycotina</taxon>
        <taxon>Saccharomycetes</taxon>
        <taxon>Phaffomycetales</taxon>
        <taxon>Wickerhamomycetaceae</taxon>
        <taxon>Wickerhamomyces</taxon>
    </lineage>
</organism>
<sequence length="339" mass="40105">MSHLNKPSTHKTHKKDPTLLEILNHDPWLNQLDSYNPKIRSKLITLQLINQNFHSISRSFINKQTAHKIYQIIYSKSQYSTPQNINKYNYQILNQAQFGKFIKILFPNVVTKRLGSRINSLYVYYGITTKPHLNQLVSSIEQISPVPQPPPPNTIQENQFKFEIPTTPRSITPISQDPKPQNIILPDVLFAYLQDLPISNPILIRCDSLLLNFKNFNLIQMNKDWFEFEFEINNIFKVYDGFNFKLMEIFNTGFNLNPMELGLEFNELINPLKLNILILLLNLYKSQQKQQGYLNYLEFQFKTNEILILFTKNKKITFGNFWILKCYLDEFYNWLIKNI</sequence>
<dbReference type="InterPro" id="IPR036390">
    <property type="entry name" value="WH_DNA-bd_sf"/>
</dbReference>
<dbReference type="STRING" id="1206466.K0KWE1"/>
<dbReference type="GO" id="GO:0000981">
    <property type="term" value="F:DNA-binding transcription factor activity, RNA polymerase II-specific"/>
    <property type="evidence" value="ECO:0007669"/>
    <property type="project" value="TreeGrafter"/>
</dbReference>
<protein>
    <recommendedName>
        <fullName evidence="2">RFX-type winged-helix domain-containing protein</fullName>
    </recommendedName>
</protein>
<dbReference type="PANTHER" id="PTHR12619:SF5">
    <property type="entry name" value="TRANSCRIPTION FACTOR RFX4"/>
    <property type="match status" value="1"/>
</dbReference>
<comment type="caution">
    <text evidence="3">The sequence shown here is derived from an EMBL/GenBank/DDBJ whole genome shotgun (WGS) entry which is preliminary data.</text>
</comment>
<dbReference type="InterPro" id="IPR039779">
    <property type="entry name" value="RFX-like"/>
</dbReference>
<dbReference type="InParanoid" id="K0KWE1"/>
<reference evidence="3 4" key="1">
    <citation type="journal article" date="2012" name="Eukaryot. Cell">
        <title>Draft genome sequence of Wickerhamomyces ciferrii NRRL Y-1031 F-60-10.</title>
        <authorList>
            <person name="Schneider J."/>
            <person name="Andrea H."/>
            <person name="Blom J."/>
            <person name="Jaenicke S."/>
            <person name="Ruckert C."/>
            <person name="Schorsch C."/>
            <person name="Szczepanowski R."/>
            <person name="Farwick M."/>
            <person name="Goesmann A."/>
            <person name="Puhler A."/>
            <person name="Schaffer S."/>
            <person name="Tauch A."/>
            <person name="Kohler T."/>
            <person name="Brinkrolf K."/>
        </authorList>
    </citation>
    <scope>NUCLEOTIDE SEQUENCE [LARGE SCALE GENOMIC DNA]</scope>
    <source>
        <strain evidence="4">ATCC 14091 / BCRC 22168 / CBS 111 / JCM 3599 / NBRC 0793 / NRRL Y-1031 F-60-10</strain>
    </source>
</reference>
<name>K0KWE1_WICCF</name>
<evidence type="ECO:0000313" key="3">
    <source>
        <dbReference type="EMBL" id="CCH45804.1"/>
    </source>
</evidence>
<dbReference type="GO" id="GO:0000978">
    <property type="term" value="F:RNA polymerase II cis-regulatory region sequence-specific DNA binding"/>
    <property type="evidence" value="ECO:0007669"/>
    <property type="project" value="TreeGrafter"/>
</dbReference>
<dbReference type="AlphaFoldDB" id="K0KWE1"/>
<dbReference type="SUPFAM" id="SSF46785">
    <property type="entry name" value="Winged helix' DNA-binding domain"/>
    <property type="match status" value="1"/>
</dbReference>
<evidence type="ECO:0000256" key="1">
    <source>
        <dbReference type="ARBA" id="ARBA00023125"/>
    </source>
</evidence>
<evidence type="ECO:0000313" key="4">
    <source>
        <dbReference type="Proteomes" id="UP000009328"/>
    </source>
</evidence>
<dbReference type="Proteomes" id="UP000009328">
    <property type="component" value="Unassembled WGS sequence"/>
</dbReference>
<dbReference type="InterPro" id="IPR003150">
    <property type="entry name" value="DNA-bd_RFX"/>
</dbReference>
<evidence type="ECO:0000259" key="2">
    <source>
        <dbReference type="Pfam" id="PF02257"/>
    </source>
</evidence>
<dbReference type="EMBL" id="CAIF01000211">
    <property type="protein sequence ID" value="CCH45804.1"/>
    <property type="molecule type" value="Genomic_DNA"/>
</dbReference>